<protein>
    <submittedName>
        <fullName evidence="1">Uncharacterized protein</fullName>
    </submittedName>
</protein>
<sequence>MLITVSSSFRTALKIAQTISGPALATCSLIMKSLVIGFLIPSLKQELPPTRLPVCMAGFTKKAGWIKSSLIAKLQYFVGHNN</sequence>
<comment type="caution">
    <text evidence="1">The sequence shown here is derived from an EMBL/GenBank/DDBJ whole genome shotgun (WGS) entry which is preliminary data.</text>
</comment>
<dbReference type="EMBL" id="CAAALY010009089">
    <property type="protein sequence ID" value="VEL10467.1"/>
    <property type="molecule type" value="Genomic_DNA"/>
</dbReference>
<organism evidence="1 2">
    <name type="scientific">Protopolystoma xenopodis</name>
    <dbReference type="NCBI Taxonomy" id="117903"/>
    <lineage>
        <taxon>Eukaryota</taxon>
        <taxon>Metazoa</taxon>
        <taxon>Spiralia</taxon>
        <taxon>Lophotrochozoa</taxon>
        <taxon>Platyhelminthes</taxon>
        <taxon>Monogenea</taxon>
        <taxon>Polyopisthocotylea</taxon>
        <taxon>Polystomatidea</taxon>
        <taxon>Polystomatidae</taxon>
        <taxon>Protopolystoma</taxon>
    </lineage>
</organism>
<dbReference type="Proteomes" id="UP000784294">
    <property type="component" value="Unassembled WGS sequence"/>
</dbReference>
<keyword evidence="2" id="KW-1185">Reference proteome</keyword>
<evidence type="ECO:0000313" key="1">
    <source>
        <dbReference type="EMBL" id="VEL10467.1"/>
    </source>
</evidence>
<dbReference type="AlphaFoldDB" id="A0A3S4ZS02"/>
<accession>A0A3S4ZS02</accession>
<gene>
    <name evidence="1" type="ORF">PXEA_LOCUS3907</name>
</gene>
<evidence type="ECO:0000313" key="2">
    <source>
        <dbReference type="Proteomes" id="UP000784294"/>
    </source>
</evidence>
<reference evidence="1" key="1">
    <citation type="submission" date="2018-11" db="EMBL/GenBank/DDBJ databases">
        <authorList>
            <consortium name="Pathogen Informatics"/>
        </authorList>
    </citation>
    <scope>NUCLEOTIDE SEQUENCE</scope>
</reference>
<name>A0A3S4ZS02_9PLAT</name>
<proteinExistence type="predicted"/>